<protein>
    <submittedName>
        <fullName evidence="6">LysR family transcriptional regulator</fullName>
    </submittedName>
</protein>
<comment type="similarity">
    <text evidence="1">Belongs to the LysR transcriptional regulatory family.</text>
</comment>
<keyword evidence="2" id="KW-0805">Transcription regulation</keyword>
<feature type="domain" description="HTH lysR-type" evidence="5">
    <location>
        <begin position="7"/>
        <end position="64"/>
    </location>
</feature>
<evidence type="ECO:0000256" key="1">
    <source>
        <dbReference type="ARBA" id="ARBA00009437"/>
    </source>
</evidence>
<dbReference type="InterPro" id="IPR005119">
    <property type="entry name" value="LysR_subst-bd"/>
</dbReference>
<evidence type="ECO:0000313" key="7">
    <source>
        <dbReference type="Proteomes" id="UP000030011"/>
    </source>
</evidence>
<keyword evidence="7" id="KW-1185">Reference proteome</keyword>
<dbReference type="GO" id="GO:0003700">
    <property type="term" value="F:DNA-binding transcription factor activity"/>
    <property type="evidence" value="ECO:0007669"/>
    <property type="project" value="InterPro"/>
</dbReference>
<evidence type="ECO:0000313" key="6">
    <source>
        <dbReference type="EMBL" id="KGN39283.1"/>
    </source>
</evidence>
<evidence type="ECO:0000256" key="3">
    <source>
        <dbReference type="ARBA" id="ARBA00023125"/>
    </source>
</evidence>
<dbReference type="Pfam" id="PF00126">
    <property type="entry name" value="HTH_1"/>
    <property type="match status" value="1"/>
</dbReference>
<dbReference type="SUPFAM" id="SSF46785">
    <property type="entry name" value="Winged helix' DNA-binding domain"/>
    <property type="match status" value="1"/>
</dbReference>
<dbReference type="PROSITE" id="PS50931">
    <property type="entry name" value="HTH_LYSR"/>
    <property type="match status" value="1"/>
</dbReference>
<dbReference type="RefSeq" id="WP_035902162.1">
    <property type="nucleotide sequence ID" value="NZ_AVPK01000001.1"/>
</dbReference>
<dbReference type="InterPro" id="IPR036390">
    <property type="entry name" value="WH_DNA-bd_sf"/>
</dbReference>
<dbReference type="OrthoDB" id="9808620at2"/>
<gene>
    <name evidence="6" type="ORF">N803_02055</name>
</gene>
<evidence type="ECO:0000256" key="2">
    <source>
        <dbReference type="ARBA" id="ARBA00023015"/>
    </source>
</evidence>
<dbReference type="PANTHER" id="PTHR30126">
    <property type="entry name" value="HTH-TYPE TRANSCRIPTIONAL REGULATOR"/>
    <property type="match status" value="1"/>
</dbReference>
<keyword evidence="4" id="KW-0804">Transcription</keyword>
<dbReference type="SUPFAM" id="SSF53850">
    <property type="entry name" value="Periplasmic binding protein-like II"/>
    <property type="match status" value="1"/>
</dbReference>
<dbReference type="Proteomes" id="UP000030011">
    <property type="component" value="Unassembled WGS sequence"/>
</dbReference>
<name>A0A0A0JQ33_9MICO</name>
<dbReference type="GO" id="GO:0000976">
    <property type="term" value="F:transcription cis-regulatory region binding"/>
    <property type="evidence" value="ECO:0007669"/>
    <property type="project" value="TreeGrafter"/>
</dbReference>
<accession>A0A0A0JQ33</accession>
<dbReference type="eggNOG" id="COG0583">
    <property type="taxonomic scope" value="Bacteria"/>
</dbReference>
<proteinExistence type="inferred from homology"/>
<dbReference type="AlphaFoldDB" id="A0A0A0JQ33"/>
<sequence length="301" mass="31789">MGAPRWPDLGVLELLTAVGSTGSLGAAARQVGMAQPNASRALRGLERDLGLSLVHRSPRGSRLTTHGLLVVEWAAAVLEPALRFGLACDSLRSHARGRLGVAASRTIAEYAVPQWLSTLREESPEVQVMLHVMNSAEVCDAVQEGTSDLGFIEAPRAPRGLRSTVVGRDRLLVVVAPAHPWARRRRPLTAAELAQTPLVLREPGSGTRETLEARLAPLELAPPALELGSNDSIRISVASGAGATVLSELAVRQALAAGTLVEVPVADLDLERRFRAVWSGPAAVRGPASDLVRIARATVTA</sequence>
<dbReference type="Gene3D" id="1.10.10.10">
    <property type="entry name" value="Winged helix-like DNA-binding domain superfamily/Winged helix DNA-binding domain"/>
    <property type="match status" value="1"/>
</dbReference>
<dbReference type="InterPro" id="IPR000847">
    <property type="entry name" value="LysR_HTH_N"/>
</dbReference>
<dbReference type="Pfam" id="PF03466">
    <property type="entry name" value="LysR_substrate"/>
    <property type="match status" value="1"/>
</dbReference>
<evidence type="ECO:0000256" key="4">
    <source>
        <dbReference type="ARBA" id="ARBA00023163"/>
    </source>
</evidence>
<reference evidence="6 7" key="1">
    <citation type="submission" date="2013-08" db="EMBL/GenBank/DDBJ databases">
        <title>The genome sequence of Knoellia subterranea.</title>
        <authorList>
            <person name="Zhu W."/>
            <person name="Wang G."/>
        </authorList>
    </citation>
    <scope>NUCLEOTIDE SEQUENCE [LARGE SCALE GENOMIC DNA]</scope>
    <source>
        <strain evidence="6 7">KCTC 19937</strain>
    </source>
</reference>
<dbReference type="CDD" id="cd08420">
    <property type="entry name" value="PBP2_CysL_like"/>
    <property type="match status" value="1"/>
</dbReference>
<dbReference type="EMBL" id="AVPK01000001">
    <property type="protein sequence ID" value="KGN39283.1"/>
    <property type="molecule type" value="Genomic_DNA"/>
</dbReference>
<evidence type="ECO:0000259" key="5">
    <source>
        <dbReference type="PROSITE" id="PS50931"/>
    </source>
</evidence>
<comment type="caution">
    <text evidence="6">The sequence shown here is derived from an EMBL/GenBank/DDBJ whole genome shotgun (WGS) entry which is preliminary data.</text>
</comment>
<dbReference type="InterPro" id="IPR036388">
    <property type="entry name" value="WH-like_DNA-bd_sf"/>
</dbReference>
<keyword evidence="3" id="KW-0238">DNA-binding</keyword>
<organism evidence="6 7">
    <name type="scientific">Knoellia subterranea KCTC 19937</name>
    <dbReference type="NCBI Taxonomy" id="1385521"/>
    <lineage>
        <taxon>Bacteria</taxon>
        <taxon>Bacillati</taxon>
        <taxon>Actinomycetota</taxon>
        <taxon>Actinomycetes</taxon>
        <taxon>Micrococcales</taxon>
        <taxon>Intrasporangiaceae</taxon>
        <taxon>Knoellia</taxon>
    </lineage>
</organism>
<dbReference type="Gene3D" id="3.40.190.10">
    <property type="entry name" value="Periplasmic binding protein-like II"/>
    <property type="match status" value="2"/>
</dbReference>
<dbReference type="PANTHER" id="PTHR30126:SF39">
    <property type="entry name" value="HTH-TYPE TRANSCRIPTIONAL REGULATOR CYSL"/>
    <property type="match status" value="1"/>
</dbReference>
<dbReference type="STRING" id="1385521.N803_02055"/>